<evidence type="ECO:0000259" key="1">
    <source>
        <dbReference type="SMART" id="SM00849"/>
    </source>
</evidence>
<dbReference type="Gene3D" id="3.60.15.10">
    <property type="entry name" value="Ribonuclease Z/Hydroxyacylglutathione hydrolase-like"/>
    <property type="match status" value="1"/>
</dbReference>
<organism evidence="2 3">
    <name type="scientific">Abyssobacteria bacterium (strain SURF_5)</name>
    <dbReference type="NCBI Taxonomy" id="2093360"/>
    <lineage>
        <taxon>Bacteria</taxon>
        <taxon>Pseudomonadati</taxon>
        <taxon>Candidatus Hydrogenedentota</taxon>
        <taxon>Candidatus Abyssobacteria</taxon>
    </lineage>
</organism>
<dbReference type="Proteomes" id="UP000265882">
    <property type="component" value="Unassembled WGS sequence"/>
</dbReference>
<sequence>MENYICVTCGAQYKESKRPPENCIICEDERQYLNAEGQQWTTLSEMKTQGYRNEFRELEPGLVGIHTQPDFAIGQVAYLVRTEAGNVLWDCISYIDEETVERIEKMGGVKGIAVSHPHFYSSIVEWSHGLGRPPVYIPLADKKWVVRPDPVIQYWDDAKEILPGVTIIQCGGHFDGSSVLHWRHGAAGKGVLLVGDTMGVAKDARYVSFMYSYPNLIPLPPPAIRGIMEALRPYEFDRIYSAWWGKMIPKGAKEAVEKSGERYIRHVQAA</sequence>
<dbReference type="GO" id="GO:0016787">
    <property type="term" value="F:hydrolase activity"/>
    <property type="evidence" value="ECO:0007669"/>
    <property type="project" value="UniProtKB-KW"/>
</dbReference>
<name>A0A3A4NLZ7_ABYX5</name>
<dbReference type="AlphaFoldDB" id="A0A3A4NLZ7"/>
<accession>A0A3A4NLZ7</accession>
<comment type="caution">
    <text evidence="2">The sequence shown here is derived from an EMBL/GenBank/DDBJ whole genome shotgun (WGS) entry which is preliminary data.</text>
</comment>
<reference evidence="2 3" key="1">
    <citation type="journal article" date="2017" name="ISME J.">
        <title>Energy and carbon metabolisms in a deep terrestrial subsurface fluid microbial community.</title>
        <authorList>
            <person name="Momper L."/>
            <person name="Jungbluth S.P."/>
            <person name="Lee M.D."/>
            <person name="Amend J.P."/>
        </authorList>
    </citation>
    <scope>NUCLEOTIDE SEQUENCE [LARGE SCALE GENOMIC DNA]</scope>
    <source>
        <strain evidence="2">SURF_5</strain>
    </source>
</reference>
<dbReference type="SMART" id="SM00849">
    <property type="entry name" value="Lactamase_B"/>
    <property type="match status" value="1"/>
</dbReference>
<dbReference type="SUPFAM" id="SSF56281">
    <property type="entry name" value="Metallo-hydrolase/oxidoreductase"/>
    <property type="match status" value="1"/>
</dbReference>
<evidence type="ECO:0000313" key="3">
    <source>
        <dbReference type="Proteomes" id="UP000265882"/>
    </source>
</evidence>
<dbReference type="EMBL" id="QZKU01000128">
    <property type="protein sequence ID" value="RJP16201.1"/>
    <property type="molecule type" value="Genomic_DNA"/>
</dbReference>
<dbReference type="PANTHER" id="PTHR36839">
    <property type="entry name" value="METALLO-BETA-LACTAMASE FAMILY PROTEIN (AFU_ORTHOLOGUE AFUA_5G12770)"/>
    <property type="match status" value="1"/>
</dbReference>
<dbReference type="InterPro" id="IPR001279">
    <property type="entry name" value="Metallo-B-lactamas"/>
</dbReference>
<proteinExistence type="predicted"/>
<feature type="domain" description="Metallo-beta-lactamase" evidence="1">
    <location>
        <begin position="74"/>
        <end position="227"/>
    </location>
</feature>
<dbReference type="InterPro" id="IPR036866">
    <property type="entry name" value="RibonucZ/Hydroxyglut_hydro"/>
</dbReference>
<gene>
    <name evidence="2" type="ORF">C4520_19545</name>
</gene>
<evidence type="ECO:0000313" key="2">
    <source>
        <dbReference type="EMBL" id="RJP16201.1"/>
    </source>
</evidence>
<protein>
    <submittedName>
        <fullName evidence="2">MBL fold metallo-hydrolase</fullName>
    </submittedName>
</protein>
<dbReference type="PANTHER" id="PTHR36839:SF1">
    <property type="entry name" value="METALLO-BETA-LACTAMASE FAMILY PROTEIN (AFU_ORTHOLOGUE AFUA_5G12770)"/>
    <property type="match status" value="1"/>
</dbReference>
<keyword evidence="2" id="KW-0378">Hydrolase</keyword>